<keyword evidence="2" id="KW-1185">Reference proteome</keyword>
<dbReference type="AlphaFoldDB" id="A0A163K8W7"/>
<proteinExistence type="predicted"/>
<accession>A0A163K8W7</accession>
<organism evidence="1">
    <name type="scientific">Absidia glauca</name>
    <name type="common">Pin mould</name>
    <dbReference type="NCBI Taxonomy" id="4829"/>
    <lineage>
        <taxon>Eukaryota</taxon>
        <taxon>Fungi</taxon>
        <taxon>Fungi incertae sedis</taxon>
        <taxon>Mucoromycota</taxon>
        <taxon>Mucoromycotina</taxon>
        <taxon>Mucoromycetes</taxon>
        <taxon>Mucorales</taxon>
        <taxon>Cunninghamellaceae</taxon>
        <taxon>Absidia</taxon>
    </lineage>
</organism>
<evidence type="ECO:0000313" key="1">
    <source>
        <dbReference type="EMBL" id="SAM05263.1"/>
    </source>
</evidence>
<reference evidence="1" key="1">
    <citation type="submission" date="2016-04" db="EMBL/GenBank/DDBJ databases">
        <authorList>
            <person name="Evans L.H."/>
            <person name="Alamgir A."/>
            <person name="Owens N."/>
            <person name="Weber N.D."/>
            <person name="Virtaneva K."/>
            <person name="Barbian K."/>
            <person name="Babar A."/>
            <person name="Rosenke K."/>
        </authorList>
    </citation>
    <scope>NUCLEOTIDE SEQUENCE [LARGE SCALE GENOMIC DNA]</scope>
    <source>
        <strain evidence="1">CBS 101.48</strain>
    </source>
</reference>
<sequence length="91" mass="10530">MLSTFSGEESFLKKSPLPWVIRTGFTPQPRSAGLHWCPGCDMHVLEPYCEWCRTPSPPPPVPRFVRWAKLWRRLLPLPKRIATKGFDRGVK</sequence>
<evidence type="ECO:0000313" key="2">
    <source>
        <dbReference type="Proteomes" id="UP000078561"/>
    </source>
</evidence>
<dbReference type="InParanoid" id="A0A163K8W7"/>
<dbReference type="EMBL" id="LT554468">
    <property type="protein sequence ID" value="SAM05263.1"/>
    <property type="molecule type" value="Genomic_DNA"/>
</dbReference>
<gene>
    <name evidence="1" type="primary">ABSGL_11138.1 scaffold 12295</name>
</gene>
<name>A0A163K8W7_ABSGL</name>
<dbReference type="Proteomes" id="UP000078561">
    <property type="component" value="Unassembled WGS sequence"/>
</dbReference>
<protein>
    <submittedName>
        <fullName evidence="1">Uncharacterized protein</fullName>
    </submittedName>
</protein>